<evidence type="ECO:0000313" key="2">
    <source>
        <dbReference type="WBParaSite" id="PS1159_v2.g10460.t1"/>
    </source>
</evidence>
<protein>
    <submittedName>
        <fullName evidence="2">Uncharacterized protein</fullName>
    </submittedName>
</protein>
<dbReference type="Proteomes" id="UP000887580">
    <property type="component" value="Unplaced"/>
</dbReference>
<reference evidence="2" key="1">
    <citation type="submission" date="2022-11" db="UniProtKB">
        <authorList>
            <consortium name="WormBaseParasite"/>
        </authorList>
    </citation>
    <scope>IDENTIFICATION</scope>
</reference>
<dbReference type="WBParaSite" id="PS1159_v2.g10460.t1">
    <property type="protein sequence ID" value="PS1159_v2.g10460.t1"/>
    <property type="gene ID" value="PS1159_v2.g10460"/>
</dbReference>
<evidence type="ECO:0000313" key="1">
    <source>
        <dbReference type="Proteomes" id="UP000887580"/>
    </source>
</evidence>
<name>A0AC35EST3_9BILA</name>
<proteinExistence type="predicted"/>
<organism evidence="1 2">
    <name type="scientific">Panagrolaimus sp. PS1159</name>
    <dbReference type="NCBI Taxonomy" id="55785"/>
    <lineage>
        <taxon>Eukaryota</taxon>
        <taxon>Metazoa</taxon>
        <taxon>Ecdysozoa</taxon>
        <taxon>Nematoda</taxon>
        <taxon>Chromadorea</taxon>
        <taxon>Rhabditida</taxon>
        <taxon>Tylenchina</taxon>
        <taxon>Panagrolaimomorpha</taxon>
        <taxon>Panagrolaimoidea</taxon>
        <taxon>Panagrolaimidae</taxon>
        <taxon>Panagrolaimus</taxon>
    </lineage>
</organism>
<accession>A0AC35EST3</accession>
<sequence>MMKEYLTVLILLTIFVLSGLALTTNDNVNDETAHKIHLQNVIADHVSSVYNLKQNRKLHFSRRRREDLEVNKFLSANEAIQHWLLEKYSSKRDSHTGGSKKPSIDFDAVIEETIPFNSTDYAA</sequence>